<dbReference type="SUPFAM" id="SSF56784">
    <property type="entry name" value="HAD-like"/>
    <property type="match status" value="1"/>
</dbReference>
<dbReference type="AlphaFoldDB" id="A0A5C8PJ91"/>
<dbReference type="InterPro" id="IPR051400">
    <property type="entry name" value="HAD-like_hydrolase"/>
</dbReference>
<dbReference type="GO" id="GO:0044281">
    <property type="term" value="P:small molecule metabolic process"/>
    <property type="evidence" value="ECO:0007669"/>
    <property type="project" value="UniProtKB-ARBA"/>
</dbReference>
<gene>
    <name evidence="4" type="ORF">FHP25_19725</name>
</gene>
<dbReference type="Pfam" id="PF00702">
    <property type="entry name" value="Hydrolase"/>
    <property type="match status" value="1"/>
</dbReference>
<evidence type="ECO:0000313" key="4">
    <source>
        <dbReference type="EMBL" id="TXL73881.1"/>
    </source>
</evidence>
<evidence type="ECO:0000256" key="2">
    <source>
        <dbReference type="ARBA" id="ARBA00022801"/>
    </source>
</evidence>
<keyword evidence="2 4" id="KW-0378">Hydrolase</keyword>
<dbReference type="NCBIfam" id="TIGR01549">
    <property type="entry name" value="HAD-SF-IA-v1"/>
    <property type="match status" value="1"/>
</dbReference>
<sequence length="228" mass="24367">MPITTLLFDVGGPLDTEVAFERAIDLRLPEAVRRQGIDVTPESYVAACAWAVDSFAPNLYQAVVWRLCDGDVFAAHRAWALLAEEMGRIEFGEPREGMIELLAALRAAGFSLGIVANQPLTLPAKLERLGMAGLFDSADGSAALGLSKPDPRLFLAVCARLGAAPADCLMVGDRIDNDIAPARLLGMRTIRFRCGRHAAQAPRTWSELPDADVATVDALAAAIDRLAG</sequence>
<dbReference type="RefSeq" id="WP_147848677.1">
    <property type="nucleotide sequence ID" value="NZ_VDUZ01000022.1"/>
</dbReference>
<evidence type="ECO:0000256" key="1">
    <source>
        <dbReference type="ARBA" id="ARBA00001946"/>
    </source>
</evidence>
<dbReference type="InterPro" id="IPR006439">
    <property type="entry name" value="HAD-SF_hydro_IA"/>
</dbReference>
<keyword evidence="3" id="KW-0460">Magnesium</keyword>
<proteinExistence type="predicted"/>
<dbReference type="Gene3D" id="3.40.50.1000">
    <property type="entry name" value="HAD superfamily/HAD-like"/>
    <property type="match status" value="1"/>
</dbReference>
<dbReference type="GO" id="GO:0016787">
    <property type="term" value="F:hydrolase activity"/>
    <property type="evidence" value="ECO:0007669"/>
    <property type="project" value="UniProtKB-KW"/>
</dbReference>
<dbReference type="EMBL" id="VDUZ01000022">
    <property type="protein sequence ID" value="TXL73881.1"/>
    <property type="molecule type" value="Genomic_DNA"/>
</dbReference>
<comment type="caution">
    <text evidence="4">The sequence shown here is derived from an EMBL/GenBank/DDBJ whole genome shotgun (WGS) entry which is preliminary data.</text>
</comment>
<accession>A0A5C8PJ91</accession>
<dbReference type="SFLD" id="SFLDG01129">
    <property type="entry name" value="C1.5:_HAD__Beta-PGM__Phosphata"/>
    <property type="match status" value="1"/>
</dbReference>
<dbReference type="Proteomes" id="UP000321638">
    <property type="component" value="Unassembled WGS sequence"/>
</dbReference>
<evidence type="ECO:0000313" key="5">
    <source>
        <dbReference type="Proteomes" id="UP000321638"/>
    </source>
</evidence>
<dbReference type="PANTHER" id="PTHR46470">
    <property type="entry name" value="N-ACYLNEURAMINATE-9-PHOSPHATASE"/>
    <property type="match status" value="1"/>
</dbReference>
<dbReference type="NCBIfam" id="TIGR01509">
    <property type="entry name" value="HAD-SF-IA-v3"/>
    <property type="match status" value="1"/>
</dbReference>
<reference evidence="4 5" key="1">
    <citation type="submission" date="2019-06" db="EMBL/GenBank/DDBJ databases">
        <title>New taxonomy in bacterial strain CC-CFT640, isolated from vineyard.</title>
        <authorList>
            <person name="Lin S.-Y."/>
            <person name="Tsai C.-F."/>
            <person name="Young C.-C."/>
        </authorList>
    </citation>
    <scope>NUCLEOTIDE SEQUENCE [LARGE SCALE GENOMIC DNA]</scope>
    <source>
        <strain evidence="4 5">CC-CFT640</strain>
    </source>
</reference>
<organism evidence="4 5">
    <name type="scientific">Vineibacter terrae</name>
    <dbReference type="NCBI Taxonomy" id="2586908"/>
    <lineage>
        <taxon>Bacteria</taxon>
        <taxon>Pseudomonadati</taxon>
        <taxon>Pseudomonadota</taxon>
        <taxon>Alphaproteobacteria</taxon>
        <taxon>Hyphomicrobiales</taxon>
        <taxon>Vineibacter</taxon>
    </lineage>
</organism>
<protein>
    <submittedName>
        <fullName evidence="4">HAD family hydrolase</fullName>
    </submittedName>
</protein>
<evidence type="ECO:0000256" key="3">
    <source>
        <dbReference type="ARBA" id="ARBA00022842"/>
    </source>
</evidence>
<dbReference type="SFLD" id="SFLDS00003">
    <property type="entry name" value="Haloacid_Dehalogenase"/>
    <property type="match status" value="1"/>
</dbReference>
<keyword evidence="5" id="KW-1185">Reference proteome</keyword>
<dbReference type="PRINTS" id="PR00413">
    <property type="entry name" value="HADHALOGNASE"/>
</dbReference>
<comment type="cofactor">
    <cofactor evidence="1">
        <name>Mg(2+)</name>
        <dbReference type="ChEBI" id="CHEBI:18420"/>
    </cofactor>
</comment>
<dbReference type="InterPro" id="IPR036412">
    <property type="entry name" value="HAD-like_sf"/>
</dbReference>
<dbReference type="OrthoDB" id="367448at2"/>
<dbReference type="InterPro" id="IPR023214">
    <property type="entry name" value="HAD_sf"/>
</dbReference>
<name>A0A5C8PJ91_9HYPH</name>